<dbReference type="InterPro" id="IPR046700">
    <property type="entry name" value="DUF6570"/>
</dbReference>
<feature type="domain" description="DUF6570" evidence="2">
    <location>
        <begin position="130"/>
        <end position="203"/>
    </location>
</feature>
<sequence>MAFLGPNQEPPIDYSNLNTPALTALDQQLVKDFHDVLDAEKMETCWNGETMRGCKERWFGMQLDKSPASATSQLCKRCRTTGDGSKAAIDPDLTSAANCMDPGAFPTINDSALESASIRIAFLPDSSADEEMLIHVYVETRSTGKLWNELPLVPENLETVLRRLAQGDDITNRIFSRDFRVRQGAVRNWLNWLENNHPGYANVLDDVVFDRITVEHYTDIPPPTRAADDALNASQLAPASTSGSDPALAEEEQETFEDYPQVSALAMALAPRDQQQQLQGVIDQWEQQQERHRAEVLIQAGQGDAGGDVQNYHTMPPFDPIPLDEFSGRHDLLSLAFPTLYPHEVADFVACRRRTVAYDDYLEHMIKYQDGHFARHPRFRHVGLNTLMRKQT</sequence>
<dbReference type="EMBL" id="CP099430">
    <property type="protein sequence ID" value="USW59592.1"/>
    <property type="molecule type" value="Genomic_DNA"/>
</dbReference>
<organism evidence="3 4">
    <name type="scientific">Septoria linicola</name>
    <dbReference type="NCBI Taxonomy" id="215465"/>
    <lineage>
        <taxon>Eukaryota</taxon>
        <taxon>Fungi</taxon>
        <taxon>Dikarya</taxon>
        <taxon>Ascomycota</taxon>
        <taxon>Pezizomycotina</taxon>
        <taxon>Dothideomycetes</taxon>
        <taxon>Dothideomycetidae</taxon>
        <taxon>Mycosphaerellales</taxon>
        <taxon>Mycosphaerellaceae</taxon>
        <taxon>Septoria</taxon>
    </lineage>
</organism>
<evidence type="ECO:0000259" key="2">
    <source>
        <dbReference type="Pfam" id="PF20209"/>
    </source>
</evidence>
<reference evidence="3" key="1">
    <citation type="submission" date="2022-06" db="EMBL/GenBank/DDBJ databases">
        <title>Complete genome sequences of two strains of the flax pathogen Septoria linicola.</title>
        <authorList>
            <person name="Lapalu N."/>
            <person name="Simon A."/>
            <person name="Demenou B."/>
            <person name="Paumier D."/>
            <person name="Guillot M.-P."/>
            <person name="Gout L."/>
            <person name="Valade R."/>
        </authorList>
    </citation>
    <scope>NUCLEOTIDE SEQUENCE</scope>
    <source>
        <strain evidence="3">SE15195</strain>
    </source>
</reference>
<evidence type="ECO:0000313" key="4">
    <source>
        <dbReference type="Proteomes" id="UP001056384"/>
    </source>
</evidence>
<gene>
    <name evidence="3" type="ORF">Slin15195_G129110</name>
</gene>
<protein>
    <recommendedName>
        <fullName evidence="2">DUF6570 domain-containing protein</fullName>
    </recommendedName>
</protein>
<dbReference type="Pfam" id="PF20209">
    <property type="entry name" value="DUF6570"/>
    <property type="match status" value="1"/>
</dbReference>
<dbReference type="Proteomes" id="UP001056384">
    <property type="component" value="Chromosome 13"/>
</dbReference>
<name>A0A9Q9B963_9PEZI</name>
<keyword evidence="4" id="KW-1185">Reference proteome</keyword>
<dbReference type="OrthoDB" id="3945536at2759"/>
<accession>A0A9Q9B963</accession>
<feature type="compositionally biased region" description="Polar residues" evidence="1">
    <location>
        <begin position="235"/>
        <end position="244"/>
    </location>
</feature>
<feature type="region of interest" description="Disordered" evidence="1">
    <location>
        <begin position="235"/>
        <end position="256"/>
    </location>
</feature>
<evidence type="ECO:0000313" key="3">
    <source>
        <dbReference type="EMBL" id="USW59592.1"/>
    </source>
</evidence>
<proteinExistence type="predicted"/>
<evidence type="ECO:0000256" key="1">
    <source>
        <dbReference type="SAM" id="MobiDB-lite"/>
    </source>
</evidence>
<dbReference type="AlphaFoldDB" id="A0A9Q9B963"/>